<proteinExistence type="predicted"/>
<accession>A0A4R0QUR0</accession>
<dbReference type="Proteomes" id="UP000291289">
    <property type="component" value="Unassembled WGS sequence"/>
</dbReference>
<evidence type="ECO:0000313" key="1">
    <source>
        <dbReference type="EMBL" id="TCD53777.1"/>
    </source>
</evidence>
<organism evidence="1 2">
    <name type="scientific">Alloscardovia theropitheci</name>
    <dbReference type="NCBI Taxonomy" id="2496842"/>
    <lineage>
        <taxon>Bacteria</taxon>
        <taxon>Bacillati</taxon>
        <taxon>Actinomycetota</taxon>
        <taxon>Actinomycetes</taxon>
        <taxon>Bifidobacteriales</taxon>
        <taxon>Bifidobacteriaceae</taxon>
        <taxon>Alloscardovia</taxon>
    </lineage>
</organism>
<dbReference type="RefSeq" id="WP_131285118.1">
    <property type="nucleotide sequence ID" value="NZ_RXLP01000026.1"/>
</dbReference>
<sequence>MSIELITGKAGKNHISAVDDAQLNAALAGRGVYLLASEDGSYPTITVLDANTILIPVSHWLVNGRHIRITSQERLTITSGQTGYNRIDLLCFTYTRQSNTGIEDIKLTVVRGTPTTGTASAPSVSSPSLQSDTTVNSTIGFCQVSITGLVPTVNVTAAKLGNIHNISSRLDHVTSVSIGLPYIDRNVTLYKQGRLVMVSEQAVTSGNTPQNTHSVSPYHSIPADYRPIKQGIIMLSDHGGQSASFMVDKDGKVEINGNISNGRYMQILGMWLTA</sequence>
<protein>
    <submittedName>
        <fullName evidence="1">Uncharacterized protein</fullName>
    </submittedName>
</protein>
<keyword evidence="2" id="KW-1185">Reference proteome</keyword>
<dbReference type="EMBL" id="RXLP01000026">
    <property type="protein sequence ID" value="TCD53777.1"/>
    <property type="molecule type" value="Genomic_DNA"/>
</dbReference>
<comment type="caution">
    <text evidence="1">The sequence shown here is derived from an EMBL/GenBank/DDBJ whole genome shotgun (WGS) entry which is preliminary data.</text>
</comment>
<dbReference type="OrthoDB" id="3239113at2"/>
<reference evidence="1 2" key="1">
    <citation type="submission" date="2018-12" db="EMBL/GenBank/DDBJ databases">
        <title>Alloscrdovia theropitheci sp. nov: a novel taxon from the feces of the bleeding-herat monkey (Theropithecus geleda).</title>
        <authorList>
            <person name="Modesto M."/>
        </authorList>
    </citation>
    <scope>NUCLEOTIDE SEQUENCE [LARGE SCALE GENOMIC DNA]</scope>
    <source>
        <strain evidence="1 2">GLDI4/2</strain>
    </source>
</reference>
<dbReference type="AlphaFoldDB" id="A0A4R0QUR0"/>
<name>A0A4R0QUR0_9BIFI</name>
<gene>
    <name evidence="1" type="ORF">EJ419_07365</name>
</gene>
<evidence type="ECO:0000313" key="2">
    <source>
        <dbReference type="Proteomes" id="UP000291289"/>
    </source>
</evidence>